<keyword evidence="2" id="KW-1185">Reference proteome</keyword>
<reference evidence="1 2" key="1">
    <citation type="submission" date="2019-05" db="EMBL/GenBank/DDBJ databases">
        <title>Another draft genome of Portunus trituberculatus and its Hox gene families provides insights of decapod evolution.</title>
        <authorList>
            <person name="Jeong J.-H."/>
            <person name="Song I."/>
            <person name="Kim S."/>
            <person name="Choi T."/>
            <person name="Kim D."/>
            <person name="Ryu S."/>
            <person name="Kim W."/>
        </authorList>
    </citation>
    <scope>NUCLEOTIDE SEQUENCE [LARGE SCALE GENOMIC DNA]</scope>
    <source>
        <tissue evidence="1">Muscle</tissue>
    </source>
</reference>
<dbReference type="EMBL" id="VSRR010001967">
    <property type="protein sequence ID" value="MPC28795.1"/>
    <property type="molecule type" value="Genomic_DNA"/>
</dbReference>
<comment type="caution">
    <text evidence="1">The sequence shown here is derived from an EMBL/GenBank/DDBJ whole genome shotgun (WGS) entry which is preliminary data.</text>
</comment>
<protein>
    <submittedName>
        <fullName evidence="1">Uncharacterized protein</fullName>
    </submittedName>
</protein>
<dbReference type="Proteomes" id="UP000324222">
    <property type="component" value="Unassembled WGS sequence"/>
</dbReference>
<sequence>MADVRTPELMSLKQRVMCCGERGLENTGCIASNPSDQGKEMNIVIKDLRCMTVDATPRCCGEWVG</sequence>
<organism evidence="1 2">
    <name type="scientific">Portunus trituberculatus</name>
    <name type="common">Swimming crab</name>
    <name type="synonym">Neptunus trituberculatus</name>
    <dbReference type="NCBI Taxonomy" id="210409"/>
    <lineage>
        <taxon>Eukaryota</taxon>
        <taxon>Metazoa</taxon>
        <taxon>Ecdysozoa</taxon>
        <taxon>Arthropoda</taxon>
        <taxon>Crustacea</taxon>
        <taxon>Multicrustacea</taxon>
        <taxon>Malacostraca</taxon>
        <taxon>Eumalacostraca</taxon>
        <taxon>Eucarida</taxon>
        <taxon>Decapoda</taxon>
        <taxon>Pleocyemata</taxon>
        <taxon>Brachyura</taxon>
        <taxon>Eubrachyura</taxon>
        <taxon>Portunoidea</taxon>
        <taxon>Portunidae</taxon>
        <taxon>Portuninae</taxon>
        <taxon>Portunus</taxon>
    </lineage>
</organism>
<evidence type="ECO:0000313" key="2">
    <source>
        <dbReference type="Proteomes" id="UP000324222"/>
    </source>
</evidence>
<accession>A0A5B7E646</accession>
<evidence type="ECO:0000313" key="1">
    <source>
        <dbReference type="EMBL" id="MPC28795.1"/>
    </source>
</evidence>
<name>A0A5B7E646_PORTR</name>
<gene>
    <name evidence="1" type="ORF">E2C01_022006</name>
</gene>
<proteinExistence type="predicted"/>
<dbReference type="AlphaFoldDB" id="A0A5B7E646"/>